<name>A0A429YFL4_9HYPH</name>
<feature type="region of interest" description="Disordered" evidence="1">
    <location>
        <begin position="47"/>
        <end position="77"/>
    </location>
</feature>
<feature type="region of interest" description="Disordered" evidence="1">
    <location>
        <begin position="1"/>
        <end position="25"/>
    </location>
</feature>
<feature type="compositionally biased region" description="Low complexity" evidence="1">
    <location>
        <begin position="382"/>
        <end position="394"/>
    </location>
</feature>
<evidence type="ECO:0000313" key="2">
    <source>
        <dbReference type="EMBL" id="RST80201.1"/>
    </source>
</evidence>
<dbReference type="AlphaFoldDB" id="A0A429YFL4"/>
<evidence type="ECO:0008006" key="4">
    <source>
        <dbReference type="Google" id="ProtNLM"/>
    </source>
</evidence>
<gene>
    <name evidence="2" type="ORF">EJC49_24670</name>
</gene>
<evidence type="ECO:0000313" key="3">
    <source>
        <dbReference type="Proteomes" id="UP000278398"/>
    </source>
</evidence>
<accession>A0A429YFL4</accession>
<keyword evidence="3" id="KW-1185">Reference proteome</keyword>
<dbReference type="InterPro" id="IPR011033">
    <property type="entry name" value="PRC_barrel-like_sf"/>
</dbReference>
<protein>
    <recommendedName>
        <fullName evidence="4">PRC-barrel domain-containing protein</fullName>
    </recommendedName>
</protein>
<dbReference type="Gene3D" id="2.30.30.240">
    <property type="entry name" value="PRC-barrel domain"/>
    <property type="match status" value="1"/>
</dbReference>
<proteinExistence type="predicted"/>
<dbReference type="SUPFAM" id="SSF50346">
    <property type="entry name" value="PRC-barrel domain"/>
    <property type="match status" value="1"/>
</dbReference>
<evidence type="ECO:0000256" key="1">
    <source>
        <dbReference type="SAM" id="MobiDB-lite"/>
    </source>
</evidence>
<dbReference type="EMBL" id="RWKW01000145">
    <property type="protein sequence ID" value="RST80201.1"/>
    <property type="molecule type" value="Genomic_DNA"/>
</dbReference>
<comment type="caution">
    <text evidence="2">The sequence shown here is derived from an EMBL/GenBank/DDBJ whole genome shotgun (WGS) entry which is preliminary data.</text>
</comment>
<sequence length="539" mass="59176">MATAKAADARASGSGHDPAARWPNKLMPNWNGCGIEQFAKRAACRSKLDPQPVSATPDRSVSALSHPRRTLERKDDEMKTPTKLFLAAGLMCGTAAPAALAQDANQNASVQACERLTTIVQNYEDRFRAQWIDRANEVIASDGRTECAQYVAQAEQAIDELERRDQQAQQQTPDGQAQAGTDQAAQTQDRTTDTDGGRIVVSQPEPRILVEQDAPEITYSQDPAQARVAQGTPEIIVRQGEPTVRVQIPRPQITIDQPEPEIIVRMPEPDVSVDVPEPEFNVSQAQPQVRVNQPEPEVQVQMEQPEVDVQDQAQAQVQVERDQAVVRREGGEQQAQVQVERAEPQVSYERAEPNVEYEMDGEPRVTFNRTGEPTVRVERMGDQAQDQQAEQGQQFHRATQAQQGAPDGEHTASIQPDGMSEQAYEALRGDGQMEGTASAIPVGELVGRDVANTLGQEIGQVERVVANGNRVYLILSDGAALDIIEHEVALPIDRMILVGDDEQLILQGLNDQDLQAMPQWNSGDAQDLDAADQVEILRV</sequence>
<feature type="region of interest" description="Disordered" evidence="1">
    <location>
        <begin position="162"/>
        <end position="204"/>
    </location>
</feature>
<reference evidence="2 3" key="1">
    <citation type="submission" date="2018-12" db="EMBL/GenBank/DDBJ databases">
        <title>Mesorhizobium carbonis sp. nov., isolated from coal mine water.</title>
        <authorList>
            <person name="Xin W."/>
            <person name="Xu Z."/>
            <person name="Xiang F."/>
            <person name="Zhang J."/>
            <person name="Xi L."/>
            <person name="Liu J."/>
        </authorList>
    </citation>
    <scope>NUCLEOTIDE SEQUENCE [LARGE SCALE GENOMIC DNA]</scope>
    <source>
        <strain evidence="2 3">B2.3</strain>
    </source>
</reference>
<feature type="compositionally biased region" description="Polar residues" evidence="1">
    <location>
        <begin position="53"/>
        <end position="63"/>
    </location>
</feature>
<feature type="region of interest" description="Disordered" evidence="1">
    <location>
        <begin position="380"/>
        <end position="415"/>
    </location>
</feature>
<organism evidence="2 3">
    <name type="scientific">Aquibium carbonis</name>
    <dbReference type="NCBI Taxonomy" id="2495581"/>
    <lineage>
        <taxon>Bacteria</taxon>
        <taxon>Pseudomonadati</taxon>
        <taxon>Pseudomonadota</taxon>
        <taxon>Alphaproteobacteria</taxon>
        <taxon>Hyphomicrobiales</taxon>
        <taxon>Phyllobacteriaceae</taxon>
        <taxon>Aquibium</taxon>
    </lineage>
</organism>
<feature type="compositionally biased region" description="Low complexity" evidence="1">
    <location>
        <begin position="167"/>
        <end position="189"/>
    </location>
</feature>
<dbReference type="RefSeq" id="WP_126702581.1">
    <property type="nucleotide sequence ID" value="NZ_RWKW01000145.1"/>
</dbReference>
<dbReference type="Proteomes" id="UP000278398">
    <property type="component" value="Unassembled WGS sequence"/>
</dbReference>